<dbReference type="OrthoDB" id="10637765at2759"/>
<dbReference type="PANTHER" id="PTHR24637">
    <property type="entry name" value="COLLAGEN"/>
    <property type="match status" value="1"/>
</dbReference>
<feature type="compositionally biased region" description="Polar residues" evidence="1">
    <location>
        <begin position="1"/>
        <end position="14"/>
    </location>
</feature>
<feature type="compositionally biased region" description="Pro residues" evidence="1">
    <location>
        <begin position="53"/>
        <end position="65"/>
    </location>
</feature>
<feature type="compositionally biased region" description="Low complexity" evidence="1">
    <location>
        <begin position="1641"/>
        <end position="1663"/>
    </location>
</feature>
<feature type="compositionally biased region" description="Basic and acidic residues" evidence="1">
    <location>
        <begin position="905"/>
        <end position="939"/>
    </location>
</feature>
<dbReference type="InterPro" id="IPR008160">
    <property type="entry name" value="Collagen"/>
</dbReference>
<evidence type="ECO:0000313" key="2">
    <source>
        <dbReference type="EMBL" id="PTQ40279.1"/>
    </source>
</evidence>
<organism evidence="2 3">
    <name type="scientific">Marchantia polymorpha</name>
    <name type="common">Common liverwort</name>
    <name type="synonym">Marchantia aquatica</name>
    <dbReference type="NCBI Taxonomy" id="3197"/>
    <lineage>
        <taxon>Eukaryota</taxon>
        <taxon>Viridiplantae</taxon>
        <taxon>Streptophyta</taxon>
        <taxon>Embryophyta</taxon>
        <taxon>Marchantiophyta</taxon>
        <taxon>Marchantiopsida</taxon>
        <taxon>Marchantiidae</taxon>
        <taxon>Marchantiales</taxon>
        <taxon>Marchantiaceae</taxon>
        <taxon>Marchantia</taxon>
    </lineage>
</organism>
<feature type="region of interest" description="Disordered" evidence="1">
    <location>
        <begin position="838"/>
        <end position="983"/>
    </location>
</feature>
<dbReference type="Gramene" id="Mp4g18540.1">
    <property type="protein sequence ID" value="Mp4g18540.1.cds"/>
    <property type="gene ID" value="Mp4g18540"/>
</dbReference>
<feature type="region of interest" description="Disordered" evidence="1">
    <location>
        <begin position="636"/>
        <end position="712"/>
    </location>
</feature>
<dbReference type="Pfam" id="PF01391">
    <property type="entry name" value="Collagen"/>
    <property type="match status" value="1"/>
</dbReference>
<accession>A0A2R6X2F0</accession>
<feature type="compositionally biased region" description="Pro residues" evidence="1">
    <location>
        <begin position="136"/>
        <end position="151"/>
    </location>
</feature>
<feature type="compositionally biased region" description="Pro residues" evidence="1">
    <location>
        <begin position="854"/>
        <end position="865"/>
    </location>
</feature>
<dbReference type="PANTHER" id="PTHR24637:SF421">
    <property type="entry name" value="CUTICLE COLLAGEN DPY-2"/>
    <property type="match status" value="1"/>
</dbReference>
<feature type="region of interest" description="Disordered" evidence="1">
    <location>
        <begin position="1454"/>
        <end position="1501"/>
    </location>
</feature>
<dbReference type="EMBL" id="KZ772713">
    <property type="protein sequence ID" value="PTQ40279.1"/>
    <property type="molecule type" value="Genomic_DNA"/>
</dbReference>
<reference evidence="3" key="1">
    <citation type="journal article" date="2017" name="Cell">
        <title>Insights into land plant evolution garnered from the Marchantia polymorpha genome.</title>
        <authorList>
            <person name="Bowman J.L."/>
            <person name="Kohchi T."/>
            <person name="Yamato K.T."/>
            <person name="Jenkins J."/>
            <person name="Shu S."/>
            <person name="Ishizaki K."/>
            <person name="Yamaoka S."/>
            <person name="Nishihama R."/>
            <person name="Nakamura Y."/>
            <person name="Berger F."/>
            <person name="Adam C."/>
            <person name="Aki S.S."/>
            <person name="Althoff F."/>
            <person name="Araki T."/>
            <person name="Arteaga-Vazquez M.A."/>
            <person name="Balasubrmanian S."/>
            <person name="Barry K."/>
            <person name="Bauer D."/>
            <person name="Boehm C.R."/>
            <person name="Briginshaw L."/>
            <person name="Caballero-Perez J."/>
            <person name="Catarino B."/>
            <person name="Chen F."/>
            <person name="Chiyoda S."/>
            <person name="Chovatia M."/>
            <person name="Davies K.M."/>
            <person name="Delmans M."/>
            <person name="Demura T."/>
            <person name="Dierschke T."/>
            <person name="Dolan L."/>
            <person name="Dorantes-Acosta A.E."/>
            <person name="Eklund D.M."/>
            <person name="Florent S.N."/>
            <person name="Flores-Sandoval E."/>
            <person name="Fujiyama A."/>
            <person name="Fukuzawa H."/>
            <person name="Galik B."/>
            <person name="Grimanelli D."/>
            <person name="Grimwood J."/>
            <person name="Grossniklaus U."/>
            <person name="Hamada T."/>
            <person name="Haseloff J."/>
            <person name="Hetherington A.J."/>
            <person name="Higo A."/>
            <person name="Hirakawa Y."/>
            <person name="Hundley H.N."/>
            <person name="Ikeda Y."/>
            <person name="Inoue K."/>
            <person name="Inoue S.I."/>
            <person name="Ishida S."/>
            <person name="Jia Q."/>
            <person name="Kakita M."/>
            <person name="Kanazawa T."/>
            <person name="Kawai Y."/>
            <person name="Kawashima T."/>
            <person name="Kennedy M."/>
            <person name="Kinose K."/>
            <person name="Kinoshita T."/>
            <person name="Kohara Y."/>
            <person name="Koide E."/>
            <person name="Komatsu K."/>
            <person name="Kopischke S."/>
            <person name="Kubo M."/>
            <person name="Kyozuka J."/>
            <person name="Lagercrantz U."/>
            <person name="Lin S.S."/>
            <person name="Lindquist E."/>
            <person name="Lipzen A.M."/>
            <person name="Lu C.W."/>
            <person name="De Luna E."/>
            <person name="Martienssen R.A."/>
            <person name="Minamino N."/>
            <person name="Mizutani M."/>
            <person name="Mizutani M."/>
            <person name="Mochizuki N."/>
            <person name="Monte I."/>
            <person name="Mosher R."/>
            <person name="Nagasaki H."/>
            <person name="Nakagami H."/>
            <person name="Naramoto S."/>
            <person name="Nishitani K."/>
            <person name="Ohtani M."/>
            <person name="Okamoto T."/>
            <person name="Okumura M."/>
            <person name="Phillips J."/>
            <person name="Pollak B."/>
            <person name="Reinders A."/>
            <person name="Rovekamp M."/>
            <person name="Sano R."/>
            <person name="Sawa S."/>
            <person name="Schmid M.W."/>
            <person name="Shirakawa M."/>
            <person name="Solano R."/>
            <person name="Spunde A."/>
            <person name="Suetsugu N."/>
            <person name="Sugano S."/>
            <person name="Sugiyama A."/>
            <person name="Sun R."/>
            <person name="Suzuki Y."/>
            <person name="Takenaka M."/>
            <person name="Takezawa D."/>
            <person name="Tomogane H."/>
            <person name="Tsuzuki M."/>
            <person name="Ueda T."/>
            <person name="Umeda M."/>
            <person name="Ward J.M."/>
            <person name="Watanabe Y."/>
            <person name="Yazaki K."/>
            <person name="Yokoyama R."/>
            <person name="Yoshitake Y."/>
            <person name="Yotsui I."/>
            <person name="Zachgo S."/>
            <person name="Schmutz J."/>
        </authorList>
    </citation>
    <scope>NUCLEOTIDE SEQUENCE [LARGE SCALE GENOMIC DNA]</scope>
    <source>
        <strain evidence="3">Tak-1</strain>
    </source>
</reference>
<sequence length="1712" mass="189317">MSFLRQDSWSSSDGEGSPDGRRRDTTRAGFRLPWAVGSMASLTGCLTDNSYLPKPPGPGGPPGTPTSPGAGGLQGPPGAPGLPGPAAAAGTAGPAGPPGPRGPQGLPGPAGPQGLPGPAGPPGLPGPAGPQGLPGPAGPSGPPGPPGPPGLPSSAEAGTIEAPGPAAPLALPEPERRAQTADYVPGKTVTLAGGRLLHMSREAQLYEARQRREEAQMPTIGRPPINYPAQLPLMQQVWQPIIWPHSGPSLHDLLLPSSPLINYGHRSWPVTNPHSVVRSLMSFLWPGTNPRKSWRTDHGMVTRLDRLINEYNAYGLPQSIHHDFHHEERNPSADLARQIQNPAWRCRCWRYTLGDSYFNDTDVTIITRLGGLWIDDSAKLISLFQRLVVSLVLYYLRSPEFLQRHPDVIPDTRDDKWPADYIEFFELMMERRGYDALRGKNYSLRVPDRKLLSELTGMTTERIKNRLTQRSRDDNIRRELQPDLAKGLTEIEKLYWDEYLLPRFLLDPLFGVINISEATHLEFLSAIASERLRSDATARTQVEVYVNHWITTGRRRGPQQRKQAIQLYNMLASRRNRPPYDETHPENTDVVWIYEASLQVMALWRERLADMLAGRRRLLDIDLADNEDCLRRMEEAVGLSPPRGQPPPADEPNTPLEPGEEGAPQAAPRSPSPDPTQPGQFGGIDINDIEFGELDWGPPDGSPAIRPYASPDRNVQPLSVEEYMKVVSPSASGDGGPTPVPADPVGGFQELLESPTRVDTSWEDYLVWEASTSHTRDRQGQVAVPALALDSSERPSLPAPTPEDDFSTANPEFLSLLLQGPHAGTLTPFFQMELYPDVDPGSQFPVETVGGSPAPTPLLTGPPSPARRLSPEAQMSQDKIVSDMSQDLTDKLPSPQQEEQLFEWQAREQQRKQVEDQRRQAEEDLTQADERRQSKRPMEESGEASATPDAGQGTPSQGRWRRRADRQVRTSGPGGPSSPRRLEGDFEALAPAAGGGVQDPRTVNDEAIAREHQEEEDLMAALEMEGLQATEQAMMYEDAGRDDIWNTNPSWAGEGPRISDLRDPADERINYGHRAWPILNPDKFIKEMMAFCWPGAKGSDNYVKDQFQTQRTKKLVEEFNTTGLPQTMHVDSRHEQPDTAAAETRQPLDPAWRCWCWRDRLGQNYFNDTDATIIRRLGPMWINDSQLLIHILKRLITAMLNFYTTEAPEFAINNPVLAAKPYRYKWTLESVVIYEKMLERHGTDFWGGRNWLLDKEQFKLVENLTGMNSNSIQKKMLNLKSKRTKIVPVEMRTRTIAPEVTRRRVFDLEESLFWDEYLLSRRLFLPWFSHGMIHKRHIEAFKNHICKTGPDDPTLDKKIRYYVWHWNVYNRARRGTQQRQEAITYYNNMLARPHNMPYYSFSNPLRNNPRWIVEASQAAMETYRREVEDFRQQNPLIRLSDDVFRDLALRREDLNDPQLDVQPQEAPGEGGEMTVDGALGPSVHSPHRGQRSDAPVPTQEEVEGEIELKWDKNIKKELTPQLKSLAQHYHVLEYFQDVFPPYPPPVFLRNRYAPANNSAARQNLDDSDGSPGGGVGGGDSMSSGSEGGPSAATNAPGSTTSSGRGTSAPRGGATSGRGSGRGGAGGGAAAEGRGRGKDRTSASQSQARSQSAPPAPAAAAPAQPAAPGPPAQPAAGAGRARSQGPPAGRRAGSGRAAPGQRGSTRNVKRGGR</sequence>
<feature type="region of interest" description="Disordered" evidence="1">
    <location>
        <begin position="1"/>
        <end position="170"/>
    </location>
</feature>
<feature type="compositionally biased region" description="Low complexity" evidence="1">
    <location>
        <begin position="84"/>
        <end position="94"/>
    </location>
</feature>
<feature type="region of interest" description="Disordered" evidence="1">
    <location>
        <begin position="1558"/>
        <end position="1712"/>
    </location>
</feature>
<feature type="compositionally biased region" description="Pro residues" evidence="1">
    <location>
        <begin position="118"/>
        <end position="128"/>
    </location>
</feature>
<feature type="region of interest" description="Disordered" evidence="1">
    <location>
        <begin position="788"/>
        <end position="808"/>
    </location>
</feature>
<protein>
    <submittedName>
        <fullName evidence="2">Uncharacterized protein</fullName>
    </submittedName>
</protein>
<name>A0A2R6X2F0_MARPO</name>
<evidence type="ECO:0000313" key="3">
    <source>
        <dbReference type="Proteomes" id="UP000244005"/>
    </source>
</evidence>
<gene>
    <name evidence="2" type="ORF">MARPO_0041s0135</name>
</gene>
<feature type="compositionally biased region" description="Low complexity" evidence="1">
    <location>
        <begin position="161"/>
        <end position="170"/>
    </location>
</feature>
<feature type="compositionally biased region" description="Polar residues" evidence="1">
    <location>
        <begin position="873"/>
        <end position="887"/>
    </location>
</feature>
<feature type="compositionally biased region" description="Low complexity" evidence="1">
    <location>
        <begin position="1673"/>
        <end position="1703"/>
    </location>
</feature>
<feature type="compositionally biased region" description="Gly residues" evidence="1">
    <location>
        <begin position="1613"/>
        <end position="1629"/>
    </location>
</feature>
<dbReference type="Proteomes" id="UP000244005">
    <property type="component" value="Unassembled WGS sequence"/>
</dbReference>
<proteinExistence type="predicted"/>
<keyword evidence="3" id="KW-1185">Reference proteome</keyword>
<feature type="compositionally biased region" description="Low complexity" evidence="1">
    <location>
        <begin position="1580"/>
        <end position="1612"/>
    </location>
</feature>
<evidence type="ECO:0000256" key="1">
    <source>
        <dbReference type="SAM" id="MobiDB-lite"/>
    </source>
</evidence>
<feature type="compositionally biased region" description="Polar residues" evidence="1">
    <location>
        <begin position="40"/>
        <end position="50"/>
    </location>
</feature>
<feature type="compositionally biased region" description="Gly residues" evidence="1">
    <location>
        <begin position="1570"/>
        <end position="1579"/>
    </location>
</feature>